<feature type="domain" description="DUF2231" evidence="3">
    <location>
        <begin position="11"/>
        <end position="144"/>
    </location>
</feature>
<feature type="transmembrane region" description="Helical" evidence="2">
    <location>
        <begin position="15"/>
        <end position="35"/>
    </location>
</feature>
<dbReference type="EMBL" id="CP036266">
    <property type="protein sequence ID" value="QDT21970.1"/>
    <property type="molecule type" value="Genomic_DNA"/>
</dbReference>
<sequence>MDNILPKPWELHPALVHFPIAFLLGGVVLLLWAWWRANEIQHRVAAGMLLVGMVSGWLASTAGGLAYFTVPAHTEQGHVLMYWHLGFGLAMLILFTWLSTVSWRGRTTAATKLQLTVALCGVVLLMLTGYLGGLIVYHHGAGVNPNILAPEIRDGHSHGNNEQHDVSVHEH</sequence>
<feature type="transmembrane region" description="Helical" evidence="2">
    <location>
        <begin position="47"/>
        <end position="70"/>
    </location>
</feature>
<feature type="region of interest" description="Disordered" evidence="1">
    <location>
        <begin position="152"/>
        <end position="171"/>
    </location>
</feature>
<reference evidence="4 5" key="1">
    <citation type="submission" date="2019-02" db="EMBL/GenBank/DDBJ databases">
        <title>Deep-cultivation of Planctomycetes and their phenomic and genomic characterization uncovers novel biology.</title>
        <authorList>
            <person name="Wiegand S."/>
            <person name="Jogler M."/>
            <person name="Boedeker C."/>
            <person name="Pinto D."/>
            <person name="Vollmers J."/>
            <person name="Rivas-Marin E."/>
            <person name="Kohn T."/>
            <person name="Peeters S.H."/>
            <person name="Heuer A."/>
            <person name="Rast P."/>
            <person name="Oberbeckmann S."/>
            <person name="Bunk B."/>
            <person name="Jeske O."/>
            <person name="Meyerdierks A."/>
            <person name="Storesund J.E."/>
            <person name="Kallscheuer N."/>
            <person name="Luecker S."/>
            <person name="Lage O.M."/>
            <person name="Pohl T."/>
            <person name="Merkel B.J."/>
            <person name="Hornburger P."/>
            <person name="Mueller R.-W."/>
            <person name="Bruemmer F."/>
            <person name="Labrenz M."/>
            <person name="Spormann A.M."/>
            <person name="Op den Camp H."/>
            <person name="Overmann J."/>
            <person name="Amann R."/>
            <person name="Jetten M.S.M."/>
            <person name="Mascher T."/>
            <person name="Medema M.H."/>
            <person name="Devos D.P."/>
            <person name="Kaster A.-K."/>
            <person name="Ovreas L."/>
            <person name="Rohde M."/>
            <person name="Galperin M.Y."/>
            <person name="Jogler C."/>
        </authorList>
    </citation>
    <scope>NUCLEOTIDE SEQUENCE [LARGE SCALE GENOMIC DNA]</scope>
    <source>
        <strain evidence="4 5">HG66A1</strain>
    </source>
</reference>
<accession>A0A517PRI2</accession>
<dbReference type="RefSeq" id="WP_145187096.1">
    <property type="nucleotide sequence ID" value="NZ_CP036266.1"/>
</dbReference>
<keyword evidence="2" id="KW-0812">Transmembrane</keyword>
<evidence type="ECO:0000313" key="4">
    <source>
        <dbReference type="EMBL" id="QDT21970.1"/>
    </source>
</evidence>
<evidence type="ECO:0000256" key="2">
    <source>
        <dbReference type="SAM" id="Phobius"/>
    </source>
</evidence>
<feature type="transmembrane region" description="Helical" evidence="2">
    <location>
        <begin position="82"/>
        <end position="103"/>
    </location>
</feature>
<keyword evidence="2" id="KW-0472">Membrane</keyword>
<protein>
    <recommendedName>
        <fullName evidence="3">DUF2231 domain-containing protein</fullName>
    </recommendedName>
</protein>
<dbReference type="InterPro" id="IPR019251">
    <property type="entry name" value="DUF2231_TM"/>
</dbReference>
<dbReference type="Pfam" id="PF09990">
    <property type="entry name" value="DUF2231"/>
    <property type="match status" value="1"/>
</dbReference>
<evidence type="ECO:0000256" key="1">
    <source>
        <dbReference type="SAM" id="MobiDB-lite"/>
    </source>
</evidence>
<feature type="transmembrane region" description="Helical" evidence="2">
    <location>
        <begin position="115"/>
        <end position="137"/>
    </location>
</feature>
<name>A0A517PRI2_9PLAN</name>
<gene>
    <name evidence="4" type="ORF">HG66A1_37750</name>
</gene>
<evidence type="ECO:0000259" key="3">
    <source>
        <dbReference type="Pfam" id="PF09990"/>
    </source>
</evidence>
<keyword evidence="2" id="KW-1133">Transmembrane helix</keyword>
<evidence type="ECO:0000313" key="5">
    <source>
        <dbReference type="Proteomes" id="UP000320421"/>
    </source>
</evidence>
<dbReference type="AlphaFoldDB" id="A0A517PRI2"/>
<keyword evidence="5" id="KW-1185">Reference proteome</keyword>
<proteinExistence type="predicted"/>
<dbReference type="Proteomes" id="UP000320421">
    <property type="component" value="Chromosome"/>
</dbReference>
<dbReference type="OrthoDB" id="9809746at2"/>
<organism evidence="4 5">
    <name type="scientific">Gimesia chilikensis</name>
    <dbReference type="NCBI Taxonomy" id="2605989"/>
    <lineage>
        <taxon>Bacteria</taxon>
        <taxon>Pseudomonadati</taxon>
        <taxon>Planctomycetota</taxon>
        <taxon>Planctomycetia</taxon>
        <taxon>Planctomycetales</taxon>
        <taxon>Planctomycetaceae</taxon>
        <taxon>Gimesia</taxon>
    </lineage>
</organism>